<evidence type="ECO:0008006" key="4">
    <source>
        <dbReference type="Google" id="ProtNLM"/>
    </source>
</evidence>
<gene>
    <name evidence="2" type="ORF">GCM10009092_42760</name>
</gene>
<name>A0ABP3HPN4_9ALTE</name>
<keyword evidence="1" id="KW-0472">Membrane</keyword>
<dbReference type="RefSeq" id="WP_343847434.1">
    <property type="nucleotide sequence ID" value="NZ_BAAAEI010000031.1"/>
</dbReference>
<dbReference type="InterPro" id="IPR007690">
    <property type="entry name" value="T2SS_GspM"/>
</dbReference>
<sequence length="214" mass="24469">MKRFQKISESFAARTLRERVGTLLAGLLLIGYGGWMMLVAPLFASIQQLETRHTHRIMEIDTVQAQISELKAASSDPDAPLNNRIAALLQQQDVLNQRFLAQSSELIPASRMKEVLQQLLAQHNELKLVALYSLPPRSMLDAEMSTEDISLYQQSLVLVVEGRYFAIQAYLQHIQSLPWRFYWQEFDYKVTEYPLAQLHIQLYTLSTGKAFVGV</sequence>
<proteinExistence type="predicted"/>
<keyword evidence="1" id="KW-1133">Transmembrane helix</keyword>
<comment type="caution">
    <text evidence="2">The sequence shown here is derived from an EMBL/GenBank/DDBJ whole genome shotgun (WGS) entry which is preliminary data.</text>
</comment>
<protein>
    <recommendedName>
        <fullName evidence="4">MSHA biogenesis protein MshJ</fullName>
    </recommendedName>
</protein>
<keyword evidence="1" id="KW-0812">Transmembrane</keyword>
<feature type="transmembrane region" description="Helical" evidence="1">
    <location>
        <begin position="20"/>
        <end position="44"/>
    </location>
</feature>
<evidence type="ECO:0000256" key="1">
    <source>
        <dbReference type="SAM" id="Phobius"/>
    </source>
</evidence>
<reference evidence="3" key="1">
    <citation type="journal article" date="2019" name="Int. J. Syst. Evol. Microbiol.">
        <title>The Global Catalogue of Microorganisms (GCM) 10K type strain sequencing project: providing services to taxonomists for standard genome sequencing and annotation.</title>
        <authorList>
            <consortium name="The Broad Institute Genomics Platform"/>
            <consortium name="The Broad Institute Genome Sequencing Center for Infectious Disease"/>
            <person name="Wu L."/>
            <person name="Ma J."/>
        </authorList>
    </citation>
    <scope>NUCLEOTIDE SEQUENCE [LARGE SCALE GENOMIC DNA]</scope>
    <source>
        <strain evidence="3">JCM 13378</strain>
    </source>
</reference>
<keyword evidence="3" id="KW-1185">Reference proteome</keyword>
<accession>A0ABP3HPN4</accession>
<dbReference type="Proteomes" id="UP001501757">
    <property type="component" value="Unassembled WGS sequence"/>
</dbReference>
<dbReference type="EMBL" id="BAAAEI010000031">
    <property type="protein sequence ID" value="GAA0373976.1"/>
    <property type="molecule type" value="Genomic_DNA"/>
</dbReference>
<dbReference type="Pfam" id="PF04612">
    <property type="entry name" value="T2SSM"/>
    <property type="match status" value="1"/>
</dbReference>
<organism evidence="2 3">
    <name type="scientific">Bowmanella denitrificans</name>
    <dbReference type="NCBI Taxonomy" id="366582"/>
    <lineage>
        <taxon>Bacteria</taxon>
        <taxon>Pseudomonadati</taxon>
        <taxon>Pseudomonadota</taxon>
        <taxon>Gammaproteobacteria</taxon>
        <taxon>Alteromonadales</taxon>
        <taxon>Alteromonadaceae</taxon>
        <taxon>Bowmanella</taxon>
    </lineage>
</organism>
<evidence type="ECO:0000313" key="2">
    <source>
        <dbReference type="EMBL" id="GAA0373976.1"/>
    </source>
</evidence>
<evidence type="ECO:0000313" key="3">
    <source>
        <dbReference type="Proteomes" id="UP001501757"/>
    </source>
</evidence>